<keyword evidence="2 5" id="KW-0812">Transmembrane</keyword>
<dbReference type="InterPro" id="IPR011701">
    <property type="entry name" value="MFS"/>
</dbReference>
<dbReference type="InterPro" id="IPR020846">
    <property type="entry name" value="MFS_dom"/>
</dbReference>
<dbReference type="PROSITE" id="PS50850">
    <property type="entry name" value="MFS"/>
    <property type="match status" value="1"/>
</dbReference>
<reference evidence="8" key="1">
    <citation type="submission" date="2016-11" db="UniProtKB">
        <authorList>
            <consortium name="WormBaseParasite"/>
        </authorList>
    </citation>
    <scope>IDENTIFICATION</scope>
</reference>
<keyword evidence="7" id="KW-1185">Reference proteome</keyword>
<dbReference type="GO" id="GO:0005789">
    <property type="term" value="C:endoplasmic reticulum membrane"/>
    <property type="evidence" value="ECO:0007669"/>
    <property type="project" value="TreeGrafter"/>
</dbReference>
<evidence type="ECO:0000256" key="4">
    <source>
        <dbReference type="ARBA" id="ARBA00023136"/>
    </source>
</evidence>
<dbReference type="InterPro" id="IPR051337">
    <property type="entry name" value="OPA_Antiporter"/>
</dbReference>
<feature type="transmembrane region" description="Helical" evidence="5">
    <location>
        <begin position="96"/>
        <end position="118"/>
    </location>
</feature>
<feature type="transmembrane region" description="Helical" evidence="5">
    <location>
        <begin position="327"/>
        <end position="346"/>
    </location>
</feature>
<dbReference type="eggNOG" id="KOG2533">
    <property type="taxonomic scope" value="Eukaryota"/>
</dbReference>
<comment type="subcellular location">
    <subcellularLocation>
        <location evidence="1">Endomembrane system</location>
        <topology evidence="1">Multi-pass membrane protein</topology>
    </subcellularLocation>
</comment>
<feature type="transmembrane region" description="Helical" evidence="5">
    <location>
        <begin position="384"/>
        <end position="408"/>
    </location>
</feature>
<dbReference type="SUPFAM" id="SSF103473">
    <property type="entry name" value="MFS general substrate transporter"/>
    <property type="match status" value="1"/>
</dbReference>
<feature type="transmembrane region" description="Helical" evidence="5">
    <location>
        <begin position="65"/>
        <end position="84"/>
    </location>
</feature>
<proteinExistence type="predicted"/>
<sequence length="501" mass="55988">MSLKTHFKFVLVTIIYFAHIYFRRLPITLLPLIREEIVLTSDDIELDGKLLIGEKMIDDNERFDFELSLISGILVSSHALLYTIGRLLFGMASDRYSKVALLLLGLVTCAACSVGLAFSSHLWQMLIAMMLLGIVQGAGWVPATLLVQSWYSKSTYGTMFSILACGSTFAGILQPFSKKFYWRHVELYTGVGMLLFSIVCYFGLREDNVSPKHDDDDDEEPNPEKPKRKGDLELLLDQLLFGIFHSSICSQWRYSIQDNNYPSDNQEFFQMRTICETWVQLFLTDSQISPDAFQITYEIGGLVGTMASGIVIDLATRKFDVDATRRVIAVSYTCLMMFSAAGIFQFAELSSIFGFMAGMFVNGSINVWCMIASQAGFTKIQGTVSAFISFIASSGSMLAGSPLAFLISVFGWNVFLYIFGIQLIIVLIVSSFRVRLRMDTGEKEAPAEVEDDEGSGVCSTVVDSQRNLTNLNKETRISMLFALYATKKIKPFKDILASNKV</sequence>
<keyword evidence="4 5" id="KW-0472">Membrane</keyword>
<evidence type="ECO:0000256" key="3">
    <source>
        <dbReference type="ARBA" id="ARBA00022989"/>
    </source>
</evidence>
<feature type="transmembrane region" description="Helical" evidence="5">
    <location>
        <begin position="125"/>
        <end position="143"/>
    </location>
</feature>
<feature type="transmembrane region" description="Helical" evidence="5">
    <location>
        <begin position="414"/>
        <end position="434"/>
    </location>
</feature>
<evidence type="ECO:0000256" key="5">
    <source>
        <dbReference type="SAM" id="Phobius"/>
    </source>
</evidence>
<dbReference type="InterPro" id="IPR036259">
    <property type="entry name" value="MFS_trans_sf"/>
</dbReference>
<protein>
    <submittedName>
        <fullName evidence="8">MFS domain-containing protein</fullName>
    </submittedName>
</protein>
<organism evidence="7 8">
    <name type="scientific">Caenorhabditis tropicalis</name>
    <dbReference type="NCBI Taxonomy" id="1561998"/>
    <lineage>
        <taxon>Eukaryota</taxon>
        <taxon>Metazoa</taxon>
        <taxon>Ecdysozoa</taxon>
        <taxon>Nematoda</taxon>
        <taxon>Chromadorea</taxon>
        <taxon>Rhabditida</taxon>
        <taxon>Rhabditina</taxon>
        <taxon>Rhabditomorpha</taxon>
        <taxon>Rhabditoidea</taxon>
        <taxon>Rhabditidae</taxon>
        <taxon>Peloderinae</taxon>
        <taxon>Caenorhabditis</taxon>
    </lineage>
</organism>
<dbReference type="AlphaFoldDB" id="A0A1I7UW00"/>
<evidence type="ECO:0000313" key="7">
    <source>
        <dbReference type="Proteomes" id="UP000095282"/>
    </source>
</evidence>
<accession>A0A1I7UW00</accession>
<feature type="transmembrane region" description="Helical" evidence="5">
    <location>
        <begin position="352"/>
        <end position="372"/>
    </location>
</feature>
<feature type="transmembrane region" description="Helical" evidence="5">
    <location>
        <begin position="155"/>
        <end position="173"/>
    </location>
</feature>
<dbReference type="Pfam" id="PF07690">
    <property type="entry name" value="MFS_1"/>
    <property type="match status" value="1"/>
</dbReference>
<keyword evidence="3 5" id="KW-1133">Transmembrane helix</keyword>
<evidence type="ECO:0000256" key="1">
    <source>
        <dbReference type="ARBA" id="ARBA00004127"/>
    </source>
</evidence>
<evidence type="ECO:0000256" key="2">
    <source>
        <dbReference type="ARBA" id="ARBA00022692"/>
    </source>
</evidence>
<dbReference type="GO" id="GO:0035435">
    <property type="term" value="P:phosphate ion transmembrane transport"/>
    <property type="evidence" value="ECO:0007669"/>
    <property type="project" value="TreeGrafter"/>
</dbReference>
<feature type="transmembrane region" description="Helical" evidence="5">
    <location>
        <begin position="6"/>
        <end position="22"/>
    </location>
</feature>
<dbReference type="Proteomes" id="UP000095282">
    <property type="component" value="Unplaced"/>
</dbReference>
<dbReference type="GO" id="GO:0061513">
    <property type="term" value="F:glucose 6-phosphate:phosphate antiporter activity"/>
    <property type="evidence" value="ECO:0007669"/>
    <property type="project" value="TreeGrafter"/>
</dbReference>
<dbReference type="STRING" id="1561998.A0A1I7UW00"/>
<evidence type="ECO:0000313" key="8">
    <source>
        <dbReference type="WBParaSite" id="Csp11.Scaffold630.g19901.t2"/>
    </source>
</evidence>
<dbReference type="WBParaSite" id="Csp11.Scaffold630.g19901.t2">
    <property type="protein sequence ID" value="Csp11.Scaffold630.g19901.t2"/>
    <property type="gene ID" value="Csp11.Scaffold630.g19901"/>
</dbReference>
<feature type="transmembrane region" description="Helical" evidence="5">
    <location>
        <begin position="185"/>
        <end position="204"/>
    </location>
</feature>
<dbReference type="Gene3D" id="1.20.1250.20">
    <property type="entry name" value="MFS general substrate transporter like domains"/>
    <property type="match status" value="2"/>
</dbReference>
<feature type="domain" description="Major facilitator superfamily (MFS) profile" evidence="6">
    <location>
        <begin position="1"/>
        <end position="437"/>
    </location>
</feature>
<dbReference type="PANTHER" id="PTHR43826:SF4">
    <property type="entry name" value="MAJOR FACILITATOR SUPERFAMILY (MFS) PROFILE DOMAIN-CONTAINING PROTEIN"/>
    <property type="match status" value="1"/>
</dbReference>
<evidence type="ECO:0000259" key="6">
    <source>
        <dbReference type="PROSITE" id="PS50850"/>
    </source>
</evidence>
<name>A0A1I7UW00_9PELO</name>
<dbReference type="PANTHER" id="PTHR43826">
    <property type="entry name" value="GLUCOSE-6-PHOSPHATE EXCHANGER SLC37A4"/>
    <property type="match status" value="1"/>
</dbReference>